<keyword evidence="2" id="KW-1185">Reference proteome</keyword>
<dbReference type="EMBL" id="JACEIK010003428">
    <property type="protein sequence ID" value="MCD9641681.1"/>
    <property type="molecule type" value="Genomic_DNA"/>
</dbReference>
<dbReference type="Proteomes" id="UP000823775">
    <property type="component" value="Unassembled WGS sequence"/>
</dbReference>
<evidence type="ECO:0000313" key="2">
    <source>
        <dbReference type="Proteomes" id="UP000823775"/>
    </source>
</evidence>
<proteinExistence type="predicted"/>
<gene>
    <name evidence="1" type="ORF">HAX54_028027</name>
</gene>
<reference evidence="1 2" key="1">
    <citation type="journal article" date="2021" name="BMC Genomics">
        <title>Datura genome reveals duplications of psychoactive alkaloid biosynthetic genes and high mutation rate following tissue culture.</title>
        <authorList>
            <person name="Rajewski A."/>
            <person name="Carter-House D."/>
            <person name="Stajich J."/>
            <person name="Litt A."/>
        </authorList>
    </citation>
    <scope>NUCLEOTIDE SEQUENCE [LARGE SCALE GENOMIC DNA]</scope>
    <source>
        <strain evidence="1">AR-01</strain>
    </source>
</reference>
<organism evidence="1 2">
    <name type="scientific">Datura stramonium</name>
    <name type="common">Jimsonweed</name>
    <name type="synonym">Common thornapple</name>
    <dbReference type="NCBI Taxonomy" id="4076"/>
    <lineage>
        <taxon>Eukaryota</taxon>
        <taxon>Viridiplantae</taxon>
        <taxon>Streptophyta</taxon>
        <taxon>Embryophyta</taxon>
        <taxon>Tracheophyta</taxon>
        <taxon>Spermatophyta</taxon>
        <taxon>Magnoliopsida</taxon>
        <taxon>eudicotyledons</taxon>
        <taxon>Gunneridae</taxon>
        <taxon>Pentapetalae</taxon>
        <taxon>asterids</taxon>
        <taxon>lamiids</taxon>
        <taxon>Solanales</taxon>
        <taxon>Solanaceae</taxon>
        <taxon>Solanoideae</taxon>
        <taxon>Datureae</taxon>
        <taxon>Datura</taxon>
    </lineage>
</organism>
<name>A0ABS8V3I7_DATST</name>
<comment type="caution">
    <text evidence="1">The sequence shown here is derived from an EMBL/GenBank/DDBJ whole genome shotgun (WGS) entry which is preliminary data.</text>
</comment>
<evidence type="ECO:0000313" key="1">
    <source>
        <dbReference type="EMBL" id="MCD9641681.1"/>
    </source>
</evidence>
<sequence>MILLNSQAARTIDNAVYRIPSAVPVSSPHSTRPFVWCKLLLDYVLYLVFEPVRGNKKSLRDQRKACEKILSLAKKNNVIDDHMKDDDELVLDETEKGNRSTGSILYRVNLLISSQDSYTIWSRLLDVWLTGGSNMEQTIFLSSKSRQRGRIYEFSVVVDGSFRKWITILR</sequence>
<accession>A0ABS8V3I7</accession>
<protein>
    <submittedName>
        <fullName evidence="1">Uncharacterized protein</fullName>
    </submittedName>
</protein>